<keyword evidence="2" id="KW-1185">Reference proteome</keyword>
<reference evidence="2" key="1">
    <citation type="journal article" date="2022" name="Mol. Ecol. Resour.">
        <title>The genomes of chicory, endive, great burdock and yacon provide insights into Asteraceae palaeo-polyploidization history and plant inulin production.</title>
        <authorList>
            <person name="Fan W."/>
            <person name="Wang S."/>
            <person name="Wang H."/>
            <person name="Wang A."/>
            <person name="Jiang F."/>
            <person name="Liu H."/>
            <person name="Zhao H."/>
            <person name="Xu D."/>
            <person name="Zhang Y."/>
        </authorList>
    </citation>
    <scope>NUCLEOTIDE SEQUENCE [LARGE SCALE GENOMIC DNA]</scope>
    <source>
        <strain evidence="2">cv. Punajuju</strain>
    </source>
</reference>
<comment type="caution">
    <text evidence="1">The sequence shown here is derived from an EMBL/GenBank/DDBJ whole genome shotgun (WGS) entry which is preliminary data.</text>
</comment>
<dbReference type="EMBL" id="CM042016">
    <property type="protein sequence ID" value="KAI3700702.1"/>
    <property type="molecule type" value="Genomic_DNA"/>
</dbReference>
<protein>
    <submittedName>
        <fullName evidence="1">Uncharacterized protein</fullName>
    </submittedName>
</protein>
<evidence type="ECO:0000313" key="1">
    <source>
        <dbReference type="EMBL" id="KAI3700702.1"/>
    </source>
</evidence>
<proteinExistence type="predicted"/>
<organism evidence="1 2">
    <name type="scientific">Cichorium intybus</name>
    <name type="common">Chicory</name>
    <dbReference type="NCBI Taxonomy" id="13427"/>
    <lineage>
        <taxon>Eukaryota</taxon>
        <taxon>Viridiplantae</taxon>
        <taxon>Streptophyta</taxon>
        <taxon>Embryophyta</taxon>
        <taxon>Tracheophyta</taxon>
        <taxon>Spermatophyta</taxon>
        <taxon>Magnoliopsida</taxon>
        <taxon>eudicotyledons</taxon>
        <taxon>Gunneridae</taxon>
        <taxon>Pentapetalae</taxon>
        <taxon>asterids</taxon>
        <taxon>campanulids</taxon>
        <taxon>Asterales</taxon>
        <taxon>Asteraceae</taxon>
        <taxon>Cichorioideae</taxon>
        <taxon>Cichorieae</taxon>
        <taxon>Cichoriinae</taxon>
        <taxon>Cichorium</taxon>
    </lineage>
</organism>
<reference evidence="1 2" key="2">
    <citation type="journal article" date="2022" name="Mol. Ecol. Resour.">
        <title>The genomes of chicory, endive, great burdock and yacon provide insights into Asteraceae paleo-polyploidization history and plant inulin production.</title>
        <authorList>
            <person name="Fan W."/>
            <person name="Wang S."/>
            <person name="Wang H."/>
            <person name="Wang A."/>
            <person name="Jiang F."/>
            <person name="Liu H."/>
            <person name="Zhao H."/>
            <person name="Xu D."/>
            <person name="Zhang Y."/>
        </authorList>
    </citation>
    <scope>NUCLEOTIDE SEQUENCE [LARGE SCALE GENOMIC DNA]</scope>
    <source>
        <strain evidence="2">cv. Punajuju</strain>
        <tissue evidence="1">Leaves</tissue>
    </source>
</reference>
<name>A0ACB8ZRQ9_CICIN</name>
<gene>
    <name evidence="1" type="ORF">L2E82_45339</name>
</gene>
<evidence type="ECO:0000313" key="2">
    <source>
        <dbReference type="Proteomes" id="UP001055811"/>
    </source>
</evidence>
<sequence>MIFLHMTLLEDECGKKEGIVVCEETQPSSHVLLPFQNVRRFFSLYNPPPSFHCLSITRYMLEHSNDANGACPTVVTAVMCIHILNLLFIQIKKKRNKYLHLVYLFLIKPKWSFLENLPADLICNLTLLPDFMNQ</sequence>
<dbReference type="Proteomes" id="UP001055811">
    <property type="component" value="Linkage Group LG08"/>
</dbReference>
<accession>A0ACB8ZRQ9</accession>